<evidence type="ECO:0000256" key="5">
    <source>
        <dbReference type="RuleBase" id="RU366054"/>
    </source>
</evidence>
<dbReference type="CDD" id="cd03399">
    <property type="entry name" value="SPFH_flotillin"/>
    <property type="match status" value="1"/>
</dbReference>
<dbReference type="Gene3D" id="3.30.479.30">
    <property type="entry name" value="Band 7 domain"/>
    <property type="match status" value="1"/>
</dbReference>
<dbReference type="GO" id="GO:0070528">
    <property type="term" value="P:protein kinase C signaling"/>
    <property type="evidence" value="ECO:0007669"/>
    <property type="project" value="TreeGrafter"/>
</dbReference>
<comment type="subcellular location">
    <subcellularLocation>
        <location evidence="5">Membrane</location>
    </subcellularLocation>
    <subcellularLocation>
        <location evidence="5">Endosome</location>
    </subcellularLocation>
</comment>
<dbReference type="Pfam" id="PF01145">
    <property type="entry name" value="Band_7"/>
    <property type="match status" value="1"/>
</dbReference>
<sequence length="648" mass="73319">MFYTCGPNEAMVVSGFCRSPPLMIPGGRVFVIPCIQQIQRISLNTLTLNVKSDKVYTRHGVPISVTGIAQMKIQGQNKQMLAAACQMFMGKSEPEIAQIALETLEGHQRAIIAHLTVEEIYKDRKKFSEEVFKVASSDLVNMGISVVSYTLKDVHDDQDYLHSLGKGRTAQVQKDARIGEAQNKRDAVIREAQAMQEKVSAQYKNEIDMAKAQRDYELKKAAYDVEVNTKKAESEMAYQLQVAKTKQRIEEEKMQVQVVERTQQIMLQEQEITRKEKELEAKVMKPAEAERYRLEKLAEAQRLKLIMEAEAEAESIRIKGEAEAFAVEAKGRAEAEQMVKKAEAFQQYKDGAMVDMLLEKLPLMAEEISRPLCEAHKITMVSSGGGEVGAAKLSGEVLDIMTRLPEAVEKLTGINISLDSAFWWLTFATRQPRQYHYVAQQMTWTEAQSYCKGAFADLATPESTEDIDQLVNSVPSANRSSEVWIGLYHEIKWRWSDGYTGSGEDNRNWENTGYDPNFYKATELCVFTQKGAGWHDDKCSRTYQFICYNGSMPYPNFVIVNETMNWSDAQSYCRDHHTDLATVRSSTDNSKILKLLPNNEQFWIGLSRELNMYWSDGSGYSFSHWASVDNRLGTHNVTCGVADLQKSG</sequence>
<dbReference type="Proteomes" id="UP000438429">
    <property type="component" value="Unassembled WGS sequence"/>
</dbReference>
<dbReference type="Pfam" id="PF15975">
    <property type="entry name" value="Flot"/>
    <property type="match status" value="1"/>
</dbReference>
<evidence type="ECO:0000256" key="3">
    <source>
        <dbReference type="ARBA" id="ARBA00023136"/>
    </source>
</evidence>
<dbReference type="SUPFAM" id="SSF117892">
    <property type="entry name" value="Band 7/SPFH domain"/>
    <property type="match status" value="1"/>
</dbReference>
<dbReference type="EMBL" id="VEVO01000021">
    <property type="protein sequence ID" value="KAF0024232.1"/>
    <property type="molecule type" value="Genomic_DNA"/>
</dbReference>
<dbReference type="InterPro" id="IPR027705">
    <property type="entry name" value="Flotillin_fam"/>
</dbReference>
<dbReference type="SUPFAM" id="SSF56436">
    <property type="entry name" value="C-type lectin-like"/>
    <property type="match status" value="2"/>
</dbReference>
<dbReference type="InterPro" id="IPR016186">
    <property type="entry name" value="C-type_lectin-like/link_sf"/>
</dbReference>
<dbReference type="PROSITE" id="PS00615">
    <property type="entry name" value="C_TYPE_LECTIN_1"/>
    <property type="match status" value="1"/>
</dbReference>
<proteinExistence type="inferred from homology"/>
<comment type="similarity">
    <text evidence="1 5">Belongs to the band 7/mec-2 family. Flotillin subfamily.</text>
</comment>
<dbReference type="Gene3D" id="3.10.100.10">
    <property type="entry name" value="Mannose-Binding Protein A, subunit A"/>
    <property type="match status" value="2"/>
</dbReference>
<protein>
    <recommendedName>
        <fullName evidence="5">Flotillin</fullName>
    </recommendedName>
</protein>
<dbReference type="PANTHER" id="PTHR13806:SF33">
    <property type="entry name" value="FLOTILLIN"/>
    <property type="match status" value="1"/>
</dbReference>
<dbReference type="GO" id="GO:0016600">
    <property type="term" value="C:flotillin complex"/>
    <property type="evidence" value="ECO:0007669"/>
    <property type="project" value="TreeGrafter"/>
</dbReference>
<dbReference type="GO" id="GO:0072659">
    <property type="term" value="P:protein localization to plasma membrane"/>
    <property type="evidence" value="ECO:0007669"/>
    <property type="project" value="TreeGrafter"/>
</dbReference>
<dbReference type="InterPro" id="IPR031905">
    <property type="entry name" value="Flotillin_C"/>
</dbReference>
<evidence type="ECO:0000259" key="6">
    <source>
        <dbReference type="PROSITE" id="PS50041"/>
    </source>
</evidence>
<dbReference type="GO" id="GO:0005768">
    <property type="term" value="C:endosome"/>
    <property type="evidence" value="ECO:0007669"/>
    <property type="project" value="UniProtKB-SubCell"/>
</dbReference>
<dbReference type="InterPro" id="IPR001304">
    <property type="entry name" value="C-type_lectin-like"/>
</dbReference>
<name>A0A6A4RYJ3_SCOMX</name>
<gene>
    <name evidence="7" type="ORF">F2P81_023034</name>
</gene>
<accession>A0A6A4RYJ3</accession>
<organism evidence="7 8">
    <name type="scientific">Scophthalmus maximus</name>
    <name type="common">Turbot</name>
    <name type="synonym">Psetta maxima</name>
    <dbReference type="NCBI Taxonomy" id="52904"/>
    <lineage>
        <taxon>Eukaryota</taxon>
        <taxon>Metazoa</taxon>
        <taxon>Chordata</taxon>
        <taxon>Craniata</taxon>
        <taxon>Vertebrata</taxon>
        <taxon>Euteleostomi</taxon>
        <taxon>Actinopterygii</taxon>
        <taxon>Neopterygii</taxon>
        <taxon>Teleostei</taxon>
        <taxon>Neoteleostei</taxon>
        <taxon>Acanthomorphata</taxon>
        <taxon>Carangaria</taxon>
        <taxon>Pleuronectiformes</taxon>
        <taxon>Pleuronectoidei</taxon>
        <taxon>Scophthalmidae</taxon>
        <taxon>Scophthalmus</taxon>
    </lineage>
</organism>
<dbReference type="FunFam" id="3.30.479.30:FF:000003">
    <property type="entry name" value="Flotillin 2"/>
    <property type="match status" value="1"/>
</dbReference>
<dbReference type="GO" id="GO:1901890">
    <property type="term" value="P:positive regulation of cell junction assembly"/>
    <property type="evidence" value="ECO:0007669"/>
    <property type="project" value="TreeGrafter"/>
</dbReference>
<evidence type="ECO:0000256" key="2">
    <source>
        <dbReference type="ARBA" id="ARBA00022753"/>
    </source>
</evidence>
<evidence type="ECO:0000313" key="8">
    <source>
        <dbReference type="Proteomes" id="UP000438429"/>
    </source>
</evidence>
<feature type="domain" description="C-type lectin" evidence="6">
    <location>
        <begin position="543"/>
        <end position="648"/>
    </location>
</feature>
<keyword evidence="3 5" id="KW-0472">Membrane</keyword>
<dbReference type="GO" id="GO:0002020">
    <property type="term" value="F:protease binding"/>
    <property type="evidence" value="ECO:0007669"/>
    <property type="project" value="TreeGrafter"/>
</dbReference>
<dbReference type="GO" id="GO:0045807">
    <property type="term" value="P:positive regulation of endocytosis"/>
    <property type="evidence" value="ECO:0007669"/>
    <property type="project" value="TreeGrafter"/>
</dbReference>
<comment type="caution">
    <text evidence="7">The sequence shown here is derived from an EMBL/GenBank/DDBJ whole genome shotgun (WGS) entry which is preliminary data.</text>
</comment>
<dbReference type="AlphaFoldDB" id="A0A6A4RYJ3"/>
<keyword evidence="4" id="KW-1015">Disulfide bond</keyword>
<evidence type="ECO:0000313" key="7">
    <source>
        <dbReference type="EMBL" id="KAF0024232.1"/>
    </source>
</evidence>
<dbReference type="InterPro" id="IPR001107">
    <property type="entry name" value="Band_7"/>
</dbReference>
<dbReference type="InterPro" id="IPR036013">
    <property type="entry name" value="Band_7/SPFH_dom_sf"/>
</dbReference>
<dbReference type="InterPro" id="IPR016187">
    <property type="entry name" value="CTDL_fold"/>
</dbReference>
<dbReference type="InterPro" id="IPR018378">
    <property type="entry name" value="C-type_lectin_CS"/>
</dbReference>
<evidence type="ECO:0000256" key="4">
    <source>
        <dbReference type="ARBA" id="ARBA00023157"/>
    </source>
</evidence>
<dbReference type="SMART" id="SM00034">
    <property type="entry name" value="CLECT"/>
    <property type="match status" value="2"/>
</dbReference>
<dbReference type="SMART" id="SM00244">
    <property type="entry name" value="PHB"/>
    <property type="match status" value="1"/>
</dbReference>
<feature type="domain" description="C-type lectin" evidence="6">
    <location>
        <begin position="430"/>
        <end position="548"/>
    </location>
</feature>
<comment type="subunit">
    <text evidence="5">Heterooligomeric complex.</text>
</comment>
<dbReference type="GO" id="GO:0002090">
    <property type="term" value="P:regulation of receptor internalization"/>
    <property type="evidence" value="ECO:0007669"/>
    <property type="project" value="TreeGrafter"/>
</dbReference>
<dbReference type="PROSITE" id="PS50041">
    <property type="entry name" value="C_TYPE_LECTIN_2"/>
    <property type="match status" value="2"/>
</dbReference>
<dbReference type="PANTHER" id="PTHR13806">
    <property type="entry name" value="FLOTILLIN-RELATED"/>
    <property type="match status" value="1"/>
</dbReference>
<dbReference type="GO" id="GO:2000049">
    <property type="term" value="P:positive regulation of cell-cell adhesion mediated by cadherin"/>
    <property type="evidence" value="ECO:0007669"/>
    <property type="project" value="TreeGrafter"/>
</dbReference>
<evidence type="ECO:0000256" key="1">
    <source>
        <dbReference type="ARBA" id="ARBA00007161"/>
    </source>
</evidence>
<dbReference type="Pfam" id="PF00059">
    <property type="entry name" value="Lectin_C"/>
    <property type="match status" value="2"/>
</dbReference>
<keyword evidence="2" id="KW-0967">Endosome</keyword>
<reference evidence="7 8" key="1">
    <citation type="submission" date="2019-06" db="EMBL/GenBank/DDBJ databases">
        <title>Draft genomes of female and male turbot (Scophthalmus maximus).</title>
        <authorList>
            <person name="Xu H."/>
            <person name="Xu X.-W."/>
            <person name="Shao C."/>
            <person name="Chen S."/>
        </authorList>
    </citation>
    <scope>NUCLEOTIDE SEQUENCE [LARGE SCALE GENOMIC DNA]</scope>
    <source>
        <strain evidence="7">Ysfricsl-2016a</strain>
        <tissue evidence="7">Blood</tissue>
    </source>
</reference>